<reference evidence="2 3" key="1">
    <citation type="submission" date="2016-10" db="EMBL/GenBank/DDBJ databases">
        <authorList>
            <person name="Varghese N."/>
            <person name="Submissions S."/>
        </authorList>
    </citation>
    <scope>NUCLEOTIDE SEQUENCE [LARGE SCALE GENOMIC DNA]</scope>
    <source>
        <strain evidence="2 3">DSM 20586</strain>
    </source>
</reference>
<feature type="domain" description="Amidohydrolase-related" evidence="1">
    <location>
        <begin position="54"/>
        <end position="410"/>
    </location>
</feature>
<dbReference type="GO" id="GO:0016810">
    <property type="term" value="F:hydrolase activity, acting on carbon-nitrogen (but not peptide) bonds"/>
    <property type="evidence" value="ECO:0007669"/>
    <property type="project" value="InterPro"/>
</dbReference>
<dbReference type="InterPro" id="IPR006680">
    <property type="entry name" value="Amidohydro-rel"/>
</dbReference>
<dbReference type="SUPFAM" id="SSF51556">
    <property type="entry name" value="Metallo-dependent hydrolases"/>
    <property type="match status" value="1"/>
</dbReference>
<organism evidence="2 3">
    <name type="scientific">Atopobium minutum</name>
    <dbReference type="NCBI Taxonomy" id="1381"/>
    <lineage>
        <taxon>Bacteria</taxon>
        <taxon>Bacillati</taxon>
        <taxon>Actinomycetota</taxon>
        <taxon>Coriobacteriia</taxon>
        <taxon>Coriobacteriales</taxon>
        <taxon>Atopobiaceae</taxon>
        <taxon>Atopobium</taxon>
    </lineage>
</organism>
<dbReference type="PANTHER" id="PTHR43135">
    <property type="entry name" value="ALPHA-D-RIBOSE 1-METHYLPHOSPHONATE 5-TRIPHOSPHATE DIPHOSPHATASE"/>
    <property type="match status" value="1"/>
</dbReference>
<comment type="caution">
    <text evidence="2">The sequence shown here is derived from an EMBL/GenBank/DDBJ whole genome shotgun (WGS) entry which is preliminary data.</text>
</comment>
<dbReference type="CDD" id="cd01299">
    <property type="entry name" value="Met_dep_hydrolase_A"/>
    <property type="match status" value="1"/>
</dbReference>
<proteinExistence type="predicted"/>
<dbReference type="PANTHER" id="PTHR43135:SF3">
    <property type="entry name" value="ALPHA-D-RIBOSE 1-METHYLPHOSPHONATE 5-TRIPHOSPHATE DIPHOSPHATASE"/>
    <property type="match status" value="1"/>
</dbReference>
<dbReference type="SUPFAM" id="SSF51338">
    <property type="entry name" value="Composite domain of metallo-dependent hydrolases"/>
    <property type="match status" value="1"/>
</dbReference>
<dbReference type="Proteomes" id="UP000183687">
    <property type="component" value="Unassembled WGS sequence"/>
</dbReference>
<dbReference type="AlphaFoldDB" id="A0AB38A5P6"/>
<dbReference type="InterPro" id="IPR057744">
    <property type="entry name" value="OTAase-like"/>
</dbReference>
<name>A0AB38A5P6_9ACTN</name>
<evidence type="ECO:0000313" key="2">
    <source>
        <dbReference type="EMBL" id="SEB54336.1"/>
    </source>
</evidence>
<sequence>MAKYAIVGGMLVDGTGAAPINDALVLIDDDKITYAGKSTEVPAGYEVIDATGKTVMPGLIDTHLHFSGNLTDNDNDWVIESVAQKQACAVKQAYDALSHGLTTVGEIGRNGIAIRDLVNMGVMNGPRIFATGLGFCRVAGHGDSHHLPLQISKDSHPWGFQADGPWELRKAIRMRLRENPDAIKIWATGGGIWRWDSDRLQLFCTEEIKAIADECRMVGIPLWAHSYNNFDAAYDCVRFGCTQLIHGFELDDRTMNLMAENGTYFTPTIGFLPTWYSTYPPEWTPELDKFPGETVVEKGLERTYANLRRAHELNVPLTIGSDSFSFVTPYGYITIEEMYAFVEKAGISILDTIKAATLNGAKMLGHEDEFGSLEAGKSADVLVVKGDVAADIHNLTPDNMDVIMKEGNIVVTGAL</sequence>
<protein>
    <submittedName>
        <fullName evidence="2">Imidazolonepropionase</fullName>
    </submittedName>
</protein>
<evidence type="ECO:0000313" key="3">
    <source>
        <dbReference type="Proteomes" id="UP000183687"/>
    </source>
</evidence>
<dbReference type="Gene3D" id="2.30.40.10">
    <property type="entry name" value="Urease, subunit C, domain 1"/>
    <property type="match status" value="1"/>
</dbReference>
<dbReference type="RefSeq" id="WP_002563343.1">
    <property type="nucleotide sequence ID" value="NZ_CALJSN010000006.1"/>
</dbReference>
<dbReference type="Gene3D" id="3.20.20.140">
    <property type="entry name" value="Metal-dependent hydrolases"/>
    <property type="match status" value="1"/>
</dbReference>
<gene>
    <name evidence="2" type="ORF">SAMN04489746_0556</name>
</gene>
<evidence type="ECO:0000259" key="1">
    <source>
        <dbReference type="Pfam" id="PF01979"/>
    </source>
</evidence>
<dbReference type="Pfam" id="PF01979">
    <property type="entry name" value="Amidohydro_1"/>
    <property type="match status" value="1"/>
</dbReference>
<dbReference type="InterPro" id="IPR032466">
    <property type="entry name" value="Metal_Hydrolase"/>
</dbReference>
<dbReference type="InterPro" id="IPR051781">
    <property type="entry name" value="Metallo-dep_Hydrolase"/>
</dbReference>
<dbReference type="EMBL" id="FNSH01000001">
    <property type="protein sequence ID" value="SEB54336.1"/>
    <property type="molecule type" value="Genomic_DNA"/>
</dbReference>
<accession>A0AB38A5P6</accession>
<dbReference type="InterPro" id="IPR011059">
    <property type="entry name" value="Metal-dep_hydrolase_composite"/>
</dbReference>